<sequence length="269" mass="30358">MDRLSKRKFGIVCHGKVVRIPLEGESKIEDISCRTSLLMIVTKDIVDEHQQRRLNSRIDLVHGATSVAKSPYRLAPLNAKELSKKTSRVARQGVVGDALSRKEKVKSRRVRGRILAAQSGGFKQENVLAERLHGLDLQMEKKGDEDNSKEWNSGGDQLILRWMIYLVVLADTAESVKDMIGFDYHLSIWCAPFEALYGRKCRSLVLWAEIGESSLTGLKRKPLEFEVGDRVLLKVTPWKGVVRFEKKGKLAPRYVGPFEIIKGIGPMAY</sequence>
<accession>A0ABQ5FVE9</accession>
<organism evidence="2 3">
    <name type="scientific">Tanacetum coccineum</name>
    <dbReference type="NCBI Taxonomy" id="301880"/>
    <lineage>
        <taxon>Eukaryota</taxon>
        <taxon>Viridiplantae</taxon>
        <taxon>Streptophyta</taxon>
        <taxon>Embryophyta</taxon>
        <taxon>Tracheophyta</taxon>
        <taxon>Spermatophyta</taxon>
        <taxon>Magnoliopsida</taxon>
        <taxon>eudicotyledons</taxon>
        <taxon>Gunneridae</taxon>
        <taxon>Pentapetalae</taxon>
        <taxon>asterids</taxon>
        <taxon>campanulids</taxon>
        <taxon>Asterales</taxon>
        <taxon>Asteraceae</taxon>
        <taxon>Asteroideae</taxon>
        <taxon>Anthemideae</taxon>
        <taxon>Anthemidinae</taxon>
        <taxon>Tanacetum</taxon>
    </lineage>
</organism>
<dbReference type="InterPro" id="IPR056924">
    <property type="entry name" value="SH3_Tf2-1"/>
</dbReference>
<proteinExistence type="predicted"/>
<dbReference type="Proteomes" id="UP001151760">
    <property type="component" value="Unassembled WGS sequence"/>
</dbReference>
<evidence type="ECO:0000259" key="1">
    <source>
        <dbReference type="Pfam" id="PF24626"/>
    </source>
</evidence>
<keyword evidence="3" id="KW-1185">Reference proteome</keyword>
<reference evidence="2" key="1">
    <citation type="journal article" date="2022" name="Int. J. Mol. Sci.">
        <title>Draft Genome of Tanacetum Coccineum: Genomic Comparison of Closely Related Tanacetum-Family Plants.</title>
        <authorList>
            <person name="Yamashiro T."/>
            <person name="Shiraishi A."/>
            <person name="Nakayama K."/>
            <person name="Satake H."/>
        </authorList>
    </citation>
    <scope>NUCLEOTIDE SEQUENCE</scope>
</reference>
<gene>
    <name evidence="2" type="ORF">Tco_1018122</name>
</gene>
<feature type="domain" description="Tf2-1-like SH3-like" evidence="1">
    <location>
        <begin position="228"/>
        <end position="269"/>
    </location>
</feature>
<name>A0ABQ5FVE9_9ASTR</name>
<comment type="caution">
    <text evidence="2">The sequence shown here is derived from an EMBL/GenBank/DDBJ whole genome shotgun (WGS) entry which is preliminary data.</text>
</comment>
<protein>
    <recommendedName>
        <fullName evidence="1">Tf2-1-like SH3-like domain-containing protein</fullName>
    </recommendedName>
</protein>
<evidence type="ECO:0000313" key="2">
    <source>
        <dbReference type="EMBL" id="GJT66642.1"/>
    </source>
</evidence>
<dbReference type="PANTHER" id="PTHR46148:SF59">
    <property type="entry name" value="NUCLEOTIDYLTRANSFERASE, RIBONUCLEASE H"/>
    <property type="match status" value="1"/>
</dbReference>
<dbReference type="PANTHER" id="PTHR46148">
    <property type="entry name" value="CHROMO DOMAIN-CONTAINING PROTEIN"/>
    <property type="match status" value="1"/>
</dbReference>
<dbReference type="Pfam" id="PF24626">
    <property type="entry name" value="SH3_Tf2-1"/>
    <property type="match status" value="1"/>
</dbReference>
<reference evidence="2" key="2">
    <citation type="submission" date="2022-01" db="EMBL/GenBank/DDBJ databases">
        <authorList>
            <person name="Yamashiro T."/>
            <person name="Shiraishi A."/>
            <person name="Satake H."/>
            <person name="Nakayama K."/>
        </authorList>
    </citation>
    <scope>NUCLEOTIDE SEQUENCE</scope>
</reference>
<dbReference type="EMBL" id="BQNB010017733">
    <property type="protein sequence ID" value="GJT66642.1"/>
    <property type="molecule type" value="Genomic_DNA"/>
</dbReference>
<evidence type="ECO:0000313" key="3">
    <source>
        <dbReference type="Proteomes" id="UP001151760"/>
    </source>
</evidence>